<dbReference type="AlphaFoldDB" id="I2Q4A0"/>
<accession>I2Q4A0</accession>
<reference evidence="2" key="1">
    <citation type="submission" date="2011-11" db="EMBL/GenBank/DDBJ databases">
        <title>Improved High-Quality Draft sequence of Desulfovibrio sp. U5L.</title>
        <authorList>
            <consortium name="US DOE Joint Genome Institute"/>
            <person name="Lucas S."/>
            <person name="Han J."/>
            <person name="Lapidus A."/>
            <person name="Cheng J.-F."/>
            <person name="Goodwin L."/>
            <person name="Pitluck S."/>
            <person name="Peters L."/>
            <person name="Ovchinnikova G."/>
            <person name="Held B."/>
            <person name="Detter J.C."/>
            <person name="Han C."/>
            <person name="Tapia R."/>
            <person name="Land M."/>
            <person name="Hauser L."/>
            <person name="Kyrpides N."/>
            <person name="Ivanova N."/>
            <person name="Pagani I."/>
            <person name="Gabster J."/>
            <person name="Walker C."/>
            <person name="Stolyar S."/>
            <person name="Stahl D."/>
            <person name="Arkin A."/>
            <person name="Dehal P."/>
            <person name="Hazen T."/>
            <person name="Woyke T."/>
        </authorList>
    </citation>
    <scope>NUCLEOTIDE SEQUENCE [LARGE SCALE GENOMIC DNA]</scope>
    <source>
        <strain evidence="2">U5L</strain>
    </source>
</reference>
<dbReference type="InterPro" id="IPR026816">
    <property type="entry name" value="Flavodoxin_dom"/>
</dbReference>
<dbReference type="GO" id="GO:0006783">
    <property type="term" value="P:heme biosynthetic process"/>
    <property type="evidence" value="ECO:0007669"/>
    <property type="project" value="TreeGrafter"/>
</dbReference>
<dbReference type="InterPro" id="IPR052200">
    <property type="entry name" value="Protoporphyrinogen_IX_DH"/>
</dbReference>
<dbReference type="PANTHER" id="PTHR38030">
    <property type="entry name" value="PROTOPORPHYRINOGEN IX DEHYDROGENASE [MENAQUINONE]"/>
    <property type="match status" value="1"/>
</dbReference>
<protein>
    <submittedName>
        <fullName evidence="2">Flavodoxin</fullName>
    </submittedName>
</protein>
<gene>
    <name evidence="2" type="ORF">DesU5LDRAFT_2964</name>
</gene>
<dbReference type="GO" id="GO:0010181">
    <property type="term" value="F:FMN binding"/>
    <property type="evidence" value="ECO:0007669"/>
    <property type="project" value="TreeGrafter"/>
</dbReference>
<feature type="domain" description="Flavodoxin" evidence="1">
    <location>
        <begin position="6"/>
        <end position="177"/>
    </location>
</feature>
<dbReference type="Pfam" id="PF12724">
    <property type="entry name" value="Flavodoxin_5"/>
    <property type="match status" value="1"/>
</dbReference>
<name>I2Q4A0_9BACT</name>
<dbReference type="Gene3D" id="3.40.50.360">
    <property type="match status" value="1"/>
</dbReference>
<dbReference type="InterPro" id="IPR029039">
    <property type="entry name" value="Flavoprotein-like_sf"/>
</dbReference>
<dbReference type="HOGENOM" id="CLU_1376244_0_0_7"/>
<organism evidence="2">
    <name type="scientific">Desulfovibrio sp. U5L</name>
    <dbReference type="NCBI Taxonomy" id="596152"/>
    <lineage>
        <taxon>Bacteria</taxon>
        <taxon>Pseudomonadati</taxon>
        <taxon>Thermodesulfobacteriota</taxon>
        <taxon>Desulfovibrionia</taxon>
        <taxon>Desulfovibrionales</taxon>
        <taxon>Desulfovibrionaceae</taxon>
        <taxon>Desulfovibrio</taxon>
    </lineage>
</organism>
<sequence length="198" mass="22284">MRHIAMVYDTVSGSTADMGAIIRDVLRQGSTVTTLSVNANESLEPYDAVIIGSPMRFGWCTSKIRAFLKRHDALLARKKVAFFFSMLYVVRIAEEPADEGRLFFDPGLAIATIPKKAATGMDKTHSLGFFQRRCCHNAPNIDPVSIAYFKGRLVLERLPFFERLFMKMVTTFTKKEQRGEFLNPVAVRGWAEALASRL</sequence>
<dbReference type="STRING" id="596152.DesU5LDRAFT_2964"/>
<dbReference type="GO" id="GO:0070819">
    <property type="term" value="F:menaquinone-dependent protoporphyrinogen oxidase activity"/>
    <property type="evidence" value="ECO:0007669"/>
    <property type="project" value="TreeGrafter"/>
</dbReference>
<evidence type="ECO:0000313" key="2">
    <source>
        <dbReference type="EMBL" id="EIG54606.1"/>
    </source>
</evidence>
<dbReference type="OrthoDB" id="9795729at2"/>
<dbReference type="eggNOG" id="COG4635">
    <property type="taxonomic scope" value="Bacteria"/>
</dbReference>
<dbReference type="SUPFAM" id="SSF52218">
    <property type="entry name" value="Flavoproteins"/>
    <property type="match status" value="1"/>
</dbReference>
<dbReference type="PANTHER" id="PTHR38030:SF2">
    <property type="entry name" value="PROTOPORPHYRINOGEN IX DEHYDROGENASE [QUINONE]"/>
    <property type="match status" value="1"/>
</dbReference>
<evidence type="ECO:0000259" key="1">
    <source>
        <dbReference type="Pfam" id="PF12724"/>
    </source>
</evidence>
<dbReference type="EMBL" id="JH600068">
    <property type="protein sequence ID" value="EIG54606.1"/>
    <property type="molecule type" value="Genomic_DNA"/>
</dbReference>
<proteinExistence type="predicted"/>